<dbReference type="PANTHER" id="PTHR43752:SF2">
    <property type="entry name" value="BNR_ASP-BOX REPEAT FAMILY PROTEIN"/>
    <property type="match status" value="1"/>
</dbReference>
<dbReference type="EMBL" id="JAJVKT010000010">
    <property type="protein sequence ID" value="MCE7508981.1"/>
    <property type="molecule type" value="Genomic_DNA"/>
</dbReference>
<proteinExistence type="predicted"/>
<dbReference type="PANTHER" id="PTHR43752">
    <property type="entry name" value="BNR/ASP-BOX REPEAT FAMILY PROTEIN"/>
    <property type="match status" value="1"/>
</dbReference>
<dbReference type="Gene3D" id="2.120.10.10">
    <property type="match status" value="1"/>
</dbReference>
<comment type="caution">
    <text evidence="2">The sequence shown here is derived from an EMBL/GenBank/DDBJ whole genome shotgun (WGS) entry which is preliminary data.</text>
</comment>
<dbReference type="InterPro" id="IPR011040">
    <property type="entry name" value="Sialidase"/>
</dbReference>
<reference evidence="2" key="1">
    <citation type="submission" date="2022-01" db="EMBL/GenBank/DDBJ databases">
        <authorList>
            <person name="Karlyshev A.V."/>
            <person name="Jaspars M."/>
        </authorList>
    </citation>
    <scope>NUCLEOTIDE SEQUENCE</scope>
    <source>
        <strain evidence="2">AGSA3-2</strain>
    </source>
</reference>
<evidence type="ECO:0000259" key="1">
    <source>
        <dbReference type="Pfam" id="PF13088"/>
    </source>
</evidence>
<gene>
    <name evidence="2" type="ORF">LZG35_10060</name>
</gene>
<evidence type="ECO:0000313" key="3">
    <source>
        <dbReference type="Proteomes" id="UP001107961"/>
    </source>
</evidence>
<feature type="domain" description="Sialidase" evidence="1">
    <location>
        <begin position="73"/>
        <end position="401"/>
    </location>
</feature>
<protein>
    <submittedName>
        <fullName evidence="2">Exo-alpha-sialidase</fullName>
    </submittedName>
</protein>
<organism evidence="2 3">
    <name type="scientific">Alloalcanivorax xenomutans</name>
    <dbReference type="NCBI Taxonomy" id="1094342"/>
    <lineage>
        <taxon>Bacteria</taxon>
        <taxon>Pseudomonadati</taxon>
        <taxon>Pseudomonadota</taxon>
        <taxon>Gammaproteobacteria</taxon>
        <taxon>Oceanospirillales</taxon>
        <taxon>Alcanivoracaceae</taxon>
        <taxon>Alloalcanivorax</taxon>
    </lineage>
</organism>
<keyword evidence="3" id="KW-1185">Reference proteome</keyword>
<dbReference type="CDD" id="cd15482">
    <property type="entry name" value="Sialidase_non-viral"/>
    <property type="match status" value="1"/>
</dbReference>
<evidence type="ECO:0000313" key="2">
    <source>
        <dbReference type="EMBL" id="MCE7508981.1"/>
    </source>
</evidence>
<name>A0A9Q3ZEY4_9GAMM</name>
<dbReference type="AlphaFoldDB" id="A0A9Q3ZEY4"/>
<dbReference type="Pfam" id="PF13088">
    <property type="entry name" value="BNR_2"/>
    <property type="match status" value="1"/>
</dbReference>
<accession>A0A9Q3ZEY4</accession>
<dbReference type="Proteomes" id="UP001107961">
    <property type="component" value="Unassembled WGS sequence"/>
</dbReference>
<dbReference type="RefSeq" id="WP_026949581.1">
    <property type="nucleotide sequence ID" value="NZ_CP012331.1"/>
</dbReference>
<dbReference type="InterPro" id="IPR036278">
    <property type="entry name" value="Sialidase_sf"/>
</dbReference>
<sequence length="426" mass="47495">MALNKWMHWGMGALLVAAFLAGLPGHALQSDPPFIAEHVPSHDVVDGQWQMRFASDAETALVHAASMVELPDGRLRAFWFAGSREGAQDVGIHSSVFDPGTGVWSEETTVVSRDQISQGWGRHVRKLGNAVPVLDDNGRMRLFVVAVSFGGWAASRMVVLESWDQGASWKFDRALTTSPFLNISTLVKTPPLRFADGSVGLPVYHEMIGKFGEMLRLDEDNRIQDKSRIGHGRKAIQPLVLVDSPHRATAFLRNESDDHPGMLYRSDTYDGGVEWTPLVSSGLPNPSAAVGGVALSEGHWLLVANCNSVERDDLCMRETRDSGRTWTDRIYFHNRASWRGGDLEENRFLNMIGEELEGTFGVIRDQPYLQRVEHNKCFPRGCEFQYDYPYVIQASNGDLHVLYTWNKSAIRHAWLPARQPGKGGRG</sequence>
<dbReference type="GeneID" id="94685842"/>
<dbReference type="SUPFAM" id="SSF50939">
    <property type="entry name" value="Sialidases"/>
    <property type="match status" value="1"/>
</dbReference>